<comment type="caution">
    <text evidence="2">The sequence shown here is derived from an EMBL/GenBank/DDBJ whole genome shotgun (WGS) entry which is preliminary data.</text>
</comment>
<gene>
    <name evidence="2" type="ORF">PBRASI_LOCUS8937</name>
</gene>
<keyword evidence="3" id="KW-1185">Reference proteome</keyword>
<evidence type="ECO:0000256" key="1">
    <source>
        <dbReference type="SAM" id="MobiDB-lite"/>
    </source>
</evidence>
<feature type="compositionally biased region" description="Basic and acidic residues" evidence="1">
    <location>
        <begin position="142"/>
        <end position="160"/>
    </location>
</feature>
<feature type="region of interest" description="Disordered" evidence="1">
    <location>
        <begin position="103"/>
        <end position="164"/>
    </location>
</feature>
<feature type="compositionally biased region" description="Polar residues" evidence="1">
    <location>
        <begin position="122"/>
        <end position="133"/>
    </location>
</feature>
<name>A0A9N9D2E8_9GLOM</name>
<evidence type="ECO:0000313" key="3">
    <source>
        <dbReference type="Proteomes" id="UP000789739"/>
    </source>
</evidence>
<reference evidence="2" key="1">
    <citation type="submission" date="2021-06" db="EMBL/GenBank/DDBJ databases">
        <authorList>
            <person name="Kallberg Y."/>
            <person name="Tangrot J."/>
            <person name="Rosling A."/>
        </authorList>
    </citation>
    <scope>NUCLEOTIDE SEQUENCE</scope>
    <source>
        <strain evidence="2">BR232B</strain>
    </source>
</reference>
<feature type="region of interest" description="Disordered" evidence="1">
    <location>
        <begin position="1"/>
        <end position="24"/>
    </location>
</feature>
<accession>A0A9N9D2E8</accession>
<evidence type="ECO:0000313" key="2">
    <source>
        <dbReference type="EMBL" id="CAG8625195.1"/>
    </source>
</evidence>
<dbReference type="EMBL" id="CAJVPI010001748">
    <property type="protein sequence ID" value="CAG8625195.1"/>
    <property type="molecule type" value="Genomic_DNA"/>
</dbReference>
<organism evidence="2 3">
    <name type="scientific">Paraglomus brasilianum</name>
    <dbReference type="NCBI Taxonomy" id="144538"/>
    <lineage>
        <taxon>Eukaryota</taxon>
        <taxon>Fungi</taxon>
        <taxon>Fungi incertae sedis</taxon>
        <taxon>Mucoromycota</taxon>
        <taxon>Glomeromycotina</taxon>
        <taxon>Glomeromycetes</taxon>
        <taxon>Paraglomerales</taxon>
        <taxon>Paraglomeraceae</taxon>
        <taxon>Paraglomus</taxon>
    </lineage>
</organism>
<feature type="compositionally biased region" description="Low complexity" evidence="1">
    <location>
        <begin position="7"/>
        <end position="19"/>
    </location>
</feature>
<sequence>MSRIDVSEPSNTSSTTEEITTNEHKLNQMERGFLTALVKLLLHDETEQACRVATLFSRLENNPLDPLYEGIGRIQTIVKYVCAESPTKERVRSDLEQLVTQHLSRNSDVAAGDSVPKPESDAGTSVKNITSDSRPQKKRRTVPVDKKQRGKQHDKQRDNRANTAPLLLEWRNNIPNSPFIYYQQPPSSNPVGQPVLPSNHMSHQFQNSPSLETTTETNINFTITFEEPESCELPTDELYEHQPSCVMNVSFP</sequence>
<proteinExistence type="predicted"/>
<protein>
    <submittedName>
        <fullName evidence="2">10557_t:CDS:1</fullName>
    </submittedName>
</protein>
<dbReference type="Proteomes" id="UP000789739">
    <property type="component" value="Unassembled WGS sequence"/>
</dbReference>
<dbReference type="AlphaFoldDB" id="A0A9N9D2E8"/>